<dbReference type="GO" id="GO:0008270">
    <property type="term" value="F:zinc ion binding"/>
    <property type="evidence" value="ECO:0007669"/>
    <property type="project" value="UniProtKB-KW"/>
</dbReference>
<keyword evidence="18" id="KW-1185">Reference proteome</keyword>
<evidence type="ECO:0000313" key="17">
    <source>
        <dbReference type="EMBL" id="CDO54425.1"/>
    </source>
</evidence>
<comment type="pathway">
    <text evidence="3">Protein modification; protein ubiquitination.</text>
</comment>
<feature type="transmembrane region" description="Helical" evidence="14">
    <location>
        <begin position="505"/>
        <end position="530"/>
    </location>
</feature>
<feature type="transmembrane region" description="Helical" evidence="14">
    <location>
        <begin position="197"/>
        <end position="219"/>
    </location>
</feature>
<accession>A0A0J9XC64</accession>
<dbReference type="GO" id="GO:0005789">
    <property type="term" value="C:endoplasmic reticulum membrane"/>
    <property type="evidence" value="ECO:0007669"/>
    <property type="project" value="TreeGrafter"/>
</dbReference>
<reference evidence="17" key="1">
    <citation type="submission" date="2014-03" db="EMBL/GenBank/DDBJ databases">
        <authorList>
            <person name="Casaregola S."/>
        </authorList>
    </citation>
    <scope>NUCLEOTIDE SEQUENCE [LARGE SCALE GENOMIC DNA]</scope>
    <source>
        <strain evidence="17">CLIB 918</strain>
    </source>
</reference>
<feature type="transmembrane region" description="Helical" evidence="14">
    <location>
        <begin position="603"/>
        <end position="625"/>
    </location>
</feature>
<proteinExistence type="predicted"/>
<feature type="transmembrane region" description="Helical" evidence="14">
    <location>
        <begin position="116"/>
        <end position="134"/>
    </location>
</feature>
<feature type="transmembrane region" description="Helical" evidence="14">
    <location>
        <begin position="542"/>
        <end position="559"/>
    </location>
</feature>
<evidence type="ECO:0000256" key="12">
    <source>
        <dbReference type="ARBA" id="ARBA00023136"/>
    </source>
</evidence>
<dbReference type="PANTHER" id="PTHR13145">
    <property type="entry name" value="SSM4 PROTEIN"/>
    <property type="match status" value="1"/>
</dbReference>
<keyword evidence="11 14" id="KW-1133">Transmembrane helix</keyword>
<dbReference type="PANTHER" id="PTHR13145:SF0">
    <property type="entry name" value="E3 UBIQUITIN-PROTEIN LIGASE MARCHF6"/>
    <property type="match status" value="1"/>
</dbReference>
<keyword evidence="7" id="KW-0479">Metal-binding</keyword>
<keyword evidence="8 13" id="KW-0863">Zinc-finger</keyword>
<dbReference type="CDD" id="cd16702">
    <property type="entry name" value="RING_CH-C4HC3_MARCH6"/>
    <property type="match status" value="1"/>
</dbReference>
<evidence type="ECO:0000256" key="14">
    <source>
        <dbReference type="SAM" id="Phobius"/>
    </source>
</evidence>
<feature type="transmembrane region" description="Helical" evidence="14">
    <location>
        <begin position="645"/>
        <end position="665"/>
    </location>
</feature>
<evidence type="ECO:0000256" key="5">
    <source>
        <dbReference type="ARBA" id="ARBA00022679"/>
    </source>
</evidence>
<feature type="transmembrane region" description="Helical" evidence="14">
    <location>
        <begin position="993"/>
        <end position="1015"/>
    </location>
</feature>
<dbReference type="GO" id="GO:0036503">
    <property type="term" value="P:ERAD pathway"/>
    <property type="evidence" value="ECO:0007669"/>
    <property type="project" value="TreeGrafter"/>
</dbReference>
<dbReference type="SUPFAM" id="SSF57850">
    <property type="entry name" value="RING/U-box"/>
    <property type="match status" value="1"/>
</dbReference>
<name>A0A0J9XC64_GEOCN</name>
<keyword evidence="5" id="KW-0808">Transferase</keyword>
<evidence type="ECO:0000256" key="7">
    <source>
        <dbReference type="ARBA" id="ARBA00022723"/>
    </source>
</evidence>
<evidence type="ECO:0000256" key="9">
    <source>
        <dbReference type="ARBA" id="ARBA00022786"/>
    </source>
</evidence>
<dbReference type="Gene3D" id="3.30.40.10">
    <property type="entry name" value="Zinc/RING finger domain, C3HC4 (zinc finger)"/>
    <property type="match status" value="1"/>
</dbReference>
<feature type="transmembrane region" description="Helical" evidence="14">
    <location>
        <begin position="1035"/>
        <end position="1054"/>
    </location>
</feature>
<evidence type="ECO:0000256" key="13">
    <source>
        <dbReference type="PROSITE-ProRule" id="PRU00175"/>
    </source>
</evidence>
<dbReference type="InterPro" id="IPR011016">
    <property type="entry name" value="Znf_RING-CH"/>
</dbReference>
<feature type="transmembrane region" description="Helical" evidence="14">
    <location>
        <begin position="847"/>
        <end position="865"/>
    </location>
</feature>
<evidence type="ECO:0000256" key="10">
    <source>
        <dbReference type="ARBA" id="ARBA00022833"/>
    </source>
</evidence>
<dbReference type="GO" id="GO:0061630">
    <property type="term" value="F:ubiquitin protein ligase activity"/>
    <property type="evidence" value="ECO:0007669"/>
    <property type="project" value="UniProtKB-EC"/>
</dbReference>
<keyword evidence="17" id="KW-0436">Ligase</keyword>
<dbReference type="AlphaFoldDB" id="A0A0J9XC64"/>
<keyword evidence="12 14" id="KW-0472">Membrane</keyword>
<dbReference type="GO" id="GO:0016874">
    <property type="term" value="F:ligase activity"/>
    <property type="evidence" value="ECO:0007669"/>
    <property type="project" value="UniProtKB-KW"/>
</dbReference>
<evidence type="ECO:0000256" key="8">
    <source>
        <dbReference type="ARBA" id="ARBA00022771"/>
    </source>
</evidence>
<evidence type="ECO:0000259" key="15">
    <source>
        <dbReference type="PROSITE" id="PS50089"/>
    </source>
</evidence>
<keyword evidence="6 14" id="KW-0812">Transmembrane</keyword>
<feature type="transmembrane region" description="Helical" evidence="14">
    <location>
        <begin position="804"/>
        <end position="827"/>
    </location>
</feature>
<organism evidence="17 18">
    <name type="scientific">Geotrichum candidum</name>
    <name type="common">Oospora lactis</name>
    <name type="synonym">Dipodascus geotrichum</name>
    <dbReference type="NCBI Taxonomy" id="1173061"/>
    <lineage>
        <taxon>Eukaryota</taxon>
        <taxon>Fungi</taxon>
        <taxon>Dikarya</taxon>
        <taxon>Ascomycota</taxon>
        <taxon>Saccharomycotina</taxon>
        <taxon>Dipodascomycetes</taxon>
        <taxon>Dipodascales</taxon>
        <taxon>Dipodascaceae</taxon>
        <taxon>Geotrichum</taxon>
    </lineage>
</organism>
<dbReference type="SMART" id="SM00744">
    <property type="entry name" value="RINGv"/>
    <property type="match status" value="1"/>
</dbReference>
<dbReference type="PROSITE" id="PS50089">
    <property type="entry name" value="ZF_RING_2"/>
    <property type="match status" value="1"/>
</dbReference>
<keyword evidence="10" id="KW-0862">Zinc</keyword>
<feature type="transmembrane region" description="Helical" evidence="14">
    <location>
        <begin position="363"/>
        <end position="384"/>
    </location>
</feature>
<evidence type="ECO:0000259" key="16">
    <source>
        <dbReference type="PROSITE" id="PS51292"/>
    </source>
</evidence>
<gene>
    <name evidence="17" type="ORF">BN980_GECA07s04542g</name>
</gene>
<feature type="transmembrane region" description="Helical" evidence="14">
    <location>
        <begin position="437"/>
        <end position="456"/>
    </location>
</feature>
<feature type="transmembrane region" description="Helical" evidence="14">
    <location>
        <begin position="336"/>
        <end position="356"/>
    </location>
</feature>
<feature type="domain" description="RING-type" evidence="15">
    <location>
        <begin position="21"/>
        <end position="69"/>
    </location>
</feature>
<feature type="transmembrane region" description="Helical" evidence="14">
    <location>
        <begin position="944"/>
        <end position="964"/>
    </location>
</feature>
<keyword evidence="9" id="KW-0833">Ubl conjugation pathway</keyword>
<dbReference type="EMBL" id="CCBN010000007">
    <property type="protein sequence ID" value="CDO54425.1"/>
    <property type="molecule type" value="Genomic_DNA"/>
</dbReference>
<evidence type="ECO:0000256" key="1">
    <source>
        <dbReference type="ARBA" id="ARBA00000900"/>
    </source>
</evidence>
<dbReference type="Proteomes" id="UP000242525">
    <property type="component" value="Unassembled WGS sequence"/>
</dbReference>
<dbReference type="EC" id="2.3.2.27" evidence="4"/>
<dbReference type="PROSITE" id="PS51292">
    <property type="entry name" value="ZF_RING_CH"/>
    <property type="match status" value="1"/>
</dbReference>
<comment type="catalytic activity">
    <reaction evidence="1">
        <text>S-ubiquitinyl-[E2 ubiquitin-conjugating enzyme]-L-cysteine + [acceptor protein]-L-lysine = [E2 ubiquitin-conjugating enzyme]-L-cysteine + N(6)-ubiquitinyl-[acceptor protein]-L-lysine.</text>
        <dbReference type="EC" id="2.3.2.27"/>
    </reaction>
</comment>
<sequence>MSDSSSLGDDTQPTNYNTDTCRICRSEGTAEEPLYHPCKCSGSIKYIHQDCLMEWLRRSQNSPVCELCKTPFQFRSVYAPGMPAKIPFRTYFTQFFAKSFETLKDFIVNKILQPRYINIFIIASICSLLVPILVREKLWMFMVVLDNFFVVNKRSAANPMTLESVQNSFLPKFLLNFLTKGLDNATSRQQWFCIYRVHLFEGIGILIAYLLLLLIVNFVRMWLVPEELEQEEEMEERQRQRLMEFQQAEERRRLIVENRNRFLAQNLDAPDELRRRVIAAELLEELLANPHGDGEPINEELVNQHLEQIAQVARERQWGNPQEVNEAQDGPFESTLFGILTMVLLIFHEIFILVPFFMARIHLLIFGVAATWLGHCIFKFGSILDDLILLSVDKVFGTQFISQTDISAILSKPSNYTYTKLLIDYVRSSQPSSLTSAALYIVVGTVITCLYVRTYIESSFRFTKGTAENTDEDGETAGELEEAIISVLKQVGDIIKIISITGIELIAFPIFCGFLMKISLIPIISTLGFYDTIMALVADPFSYSWLFWFSGTFYMYLMAKYVTMCRAIMRPGVFYFVRNPQDPNFNVIQEITGKPFFSQIKKIALSGVMYSITICVCVGGVIWFLRYGLEVSYLPFTNLPTLYLIRSWGSLHESAWLFLFIWEFYNDWDPSDAITKLWVGVFKRACYRLRLSHFILGSPNSSEERVIKYNGFWAWFNEVQPVSNKPISQEEVAKIEPGSAAYVEDGFFVRAPSNDRVDNKIKLNLFIPVTKENVRLDGKSDGPHDIQDYTLVYRPSHFWWRVSALLLIIWIVGGSIAFSVTGLPVIVGQFILTLMKSTPEELKANVFRSYLYGIGPVAFFLVYLNKAEQFKNRIRNAGIYIQQARQTNQLNQLIIGTGKLALFIITYFGVLPMLISFSWYVVFIKPSTLEWTAFFSNKYLEDNIFRALIYSSLLFTMFKGRAMFAEMRVGRMGQALVAEHGYLNIDTKIALKLAGLPTAVLLLMHIFFICTLEGVKRLAPNRGEDGILADLVYHHIYNFVACAHVLVIGVKMLLKGWRKWKGKVRDDLYLVNRELANLEH</sequence>
<dbReference type="OrthoDB" id="1108038at2759"/>
<evidence type="ECO:0000256" key="6">
    <source>
        <dbReference type="ARBA" id="ARBA00022692"/>
    </source>
</evidence>
<feature type="domain" description="RING-CH-type" evidence="16">
    <location>
        <begin position="13"/>
        <end position="75"/>
    </location>
</feature>
<dbReference type="Pfam" id="PF12906">
    <property type="entry name" value="RINGv"/>
    <property type="match status" value="1"/>
</dbReference>
<evidence type="ECO:0000256" key="2">
    <source>
        <dbReference type="ARBA" id="ARBA00004141"/>
    </source>
</evidence>
<evidence type="ECO:0000256" key="11">
    <source>
        <dbReference type="ARBA" id="ARBA00022989"/>
    </source>
</evidence>
<evidence type="ECO:0000256" key="4">
    <source>
        <dbReference type="ARBA" id="ARBA00012483"/>
    </source>
</evidence>
<evidence type="ECO:0000256" key="3">
    <source>
        <dbReference type="ARBA" id="ARBA00004906"/>
    </source>
</evidence>
<protein>
    <recommendedName>
        <fullName evidence="4">RING-type E3 ubiquitin transferase</fullName>
        <ecNumber evidence="4">2.3.2.27</ecNumber>
    </recommendedName>
</protein>
<dbReference type="FunFam" id="3.30.40.10:FF:000287">
    <property type="entry name" value="RING finger membrane protein"/>
    <property type="match status" value="1"/>
</dbReference>
<comment type="caution">
    <text evidence="17">The sequence shown here is derived from an EMBL/GenBank/DDBJ whole genome shotgun (WGS) entry which is preliminary data.</text>
</comment>
<dbReference type="InterPro" id="IPR013083">
    <property type="entry name" value="Znf_RING/FYVE/PHD"/>
</dbReference>
<evidence type="ECO:0000313" key="18">
    <source>
        <dbReference type="Proteomes" id="UP000242525"/>
    </source>
</evidence>
<dbReference type="InterPro" id="IPR001841">
    <property type="entry name" value="Znf_RING"/>
</dbReference>
<feature type="transmembrane region" description="Helical" evidence="14">
    <location>
        <begin position="900"/>
        <end position="924"/>
    </location>
</feature>
<comment type="subcellular location">
    <subcellularLocation>
        <location evidence="2">Membrane</location>
        <topology evidence="2">Multi-pass membrane protein</topology>
    </subcellularLocation>
</comment>
<dbReference type="STRING" id="1173061.A0A0J9XC64"/>